<dbReference type="AlphaFoldDB" id="A0A0F8ZT86"/>
<evidence type="ECO:0000259" key="1">
    <source>
        <dbReference type="Pfam" id="PF12957"/>
    </source>
</evidence>
<organism evidence="2">
    <name type="scientific">marine sediment metagenome</name>
    <dbReference type="NCBI Taxonomy" id="412755"/>
    <lineage>
        <taxon>unclassified sequences</taxon>
        <taxon>metagenomes</taxon>
        <taxon>ecological metagenomes</taxon>
    </lineage>
</organism>
<name>A0A0F8ZT86_9ZZZZ</name>
<dbReference type="InterPro" id="IPR024559">
    <property type="entry name" value="DUF3846"/>
</dbReference>
<accession>A0A0F8ZT86</accession>
<dbReference type="EMBL" id="LAZR01049629">
    <property type="protein sequence ID" value="KKK89195.1"/>
    <property type="molecule type" value="Genomic_DNA"/>
</dbReference>
<comment type="caution">
    <text evidence="2">The sequence shown here is derived from an EMBL/GenBank/DDBJ whole genome shotgun (WGS) entry which is preliminary data.</text>
</comment>
<dbReference type="Pfam" id="PF12957">
    <property type="entry name" value="DUF3846"/>
    <property type="match status" value="1"/>
</dbReference>
<evidence type="ECO:0000313" key="2">
    <source>
        <dbReference type="EMBL" id="KKK89195.1"/>
    </source>
</evidence>
<protein>
    <recommendedName>
        <fullName evidence="1">DUF3846 domain-containing protein</fullName>
    </recommendedName>
</protein>
<reference evidence="2" key="1">
    <citation type="journal article" date="2015" name="Nature">
        <title>Complex archaea that bridge the gap between prokaryotes and eukaryotes.</title>
        <authorList>
            <person name="Spang A."/>
            <person name="Saw J.H."/>
            <person name="Jorgensen S.L."/>
            <person name="Zaremba-Niedzwiedzka K."/>
            <person name="Martijn J."/>
            <person name="Lind A.E."/>
            <person name="van Eijk R."/>
            <person name="Schleper C."/>
            <person name="Guy L."/>
            <person name="Ettema T.J."/>
        </authorList>
    </citation>
    <scope>NUCLEOTIDE SEQUENCE</scope>
</reference>
<proteinExistence type="predicted"/>
<gene>
    <name evidence="2" type="ORF">LCGC14_2735520</name>
</gene>
<feature type="domain" description="DUF3846" evidence="1">
    <location>
        <begin position="4"/>
        <end position="80"/>
    </location>
</feature>
<sequence length="85" mass="9295">MATIIRVDGTEENLEDLSLESLQKAVGGYIEIVQTNDGRLIVLDEEGKLKDKPVNSKATALTRGIVCDWDLTVGDVVIASHRELD</sequence>